<dbReference type="InterPro" id="IPR002698">
    <property type="entry name" value="FTHF_cligase"/>
</dbReference>
<dbReference type="PANTHER" id="PTHR23407">
    <property type="entry name" value="ATPASE INHIBITOR/5-FORMYLTETRAHYDROFOLATE CYCLO-LIGASE"/>
    <property type="match status" value="1"/>
</dbReference>
<dbReference type="GO" id="GO:0030272">
    <property type="term" value="F:5-formyltetrahydrofolate cyclo-ligase activity"/>
    <property type="evidence" value="ECO:0007669"/>
    <property type="project" value="UniProtKB-EC"/>
</dbReference>
<name>I3C335_9FLAO</name>
<keyword evidence="1 2" id="KW-0547">Nucleotide-binding</keyword>
<dbReference type="GO" id="GO:0046872">
    <property type="term" value="F:metal ion binding"/>
    <property type="evidence" value="ECO:0007669"/>
    <property type="project" value="UniProtKB-KW"/>
</dbReference>
<feature type="binding site" evidence="1">
    <location>
        <begin position="132"/>
        <end position="140"/>
    </location>
    <ligand>
        <name>ATP</name>
        <dbReference type="ChEBI" id="CHEBI:30616"/>
    </ligand>
</feature>
<dbReference type="NCBIfam" id="TIGR02727">
    <property type="entry name" value="MTHFS_bact"/>
    <property type="match status" value="1"/>
</dbReference>
<protein>
    <recommendedName>
        <fullName evidence="2">5-formyltetrahydrofolate cyclo-ligase</fullName>
        <ecNumber evidence="2">6.3.3.2</ecNumber>
    </recommendedName>
</protein>
<dbReference type="GO" id="GO:0035999">
    <property type="term" value="P:tetrahydrofolate interconversion"/>
    <property type="evidence" value="ECO:0007669"/>
    <property type="project" value="TreeGrafter"/>
</dbReference>
<gene>
    <name evidence="3" type="ORF">JoomaDRAFT_1007</name>
</gene>
<keyword evidence="1 2" id="KW-0067">ATP-binding</keyword>
<dbReference type="GO" id="GO:0005524">
    <property type="term" value="F:ATP binding"/>
    <property type="evidence" value="ECO:0007669"/>
    <property type="project" value="UniProtKB-KW"/>
</dbReference>
<sequence>MNKNELRIAYKKKRATFTQDFIEDASIAIANQLLKLDIWQKTYYHIFLSIESQKEVDTSFILSILQGKDKEIIISKSNFKDGTLTNFLLTDNTTIKINKYGIPEPEDGIEVPNKKIEVVFIPLLAFDKKGNRVGYGKGFYDQFLSSCNKDVIKIGLSFFPPEEGIVNTRKEDIALDYCVTPEKIYLF</sequence>
<dbReference type="Pfam" id="PF01812">
    <property type="entry name" value="5-FTHF_cyc-lig"/>
    <property type="match status" value="1"/>
</dbReference>
<organism evidence="3 4">
    <name type="scientific">Galbibacter orientalis DSM 19592</name>
    <dbReference type="NCBI Taxonomy" id="926559"/>
    <lineage>
        <taxon>Bacteria</taxon>
        <taxon>Pseudomonadati</taxon>
        <taxon>Bacteroidota</taxon>
        <taxon>Flavobacteriia</taxon>
        <taxon>Flavobacteriales</taxon>
        <taxon>Flavobacteriaceae</taxon>
        <taxon>Galbibacter</taxon>
    </lineage>
</organism>
<dbReference type="OrthoDB" id="9801938at2"/>
<feature type="binding site" evidence="1">
    <location>
        <position position="55"/>
    </location>
    <ligand>
        <name>substrate</name>
    </ligand>
</feature>
<feature type="binding site" evidence="1">
    <location>
        <position position="50"/>
    </location>
    <ligand>
        <name>substrate</name>
    </ligand>
</feature>
<dbReference type="EC" id="6.3.3.2" evidence="2"/>
<dbReference type="RefSeq" id="WP_008611124.1">
    <property type="nucleotide sequence ID" value="NZ_JH651379.1"/>
</dbReference>
<keyword evidence="2" id="KW-0479">Metal-binding</keyword>
<evidence type="ECO:0000313" key="4">
    <source>
        <dbReference type="Proteomes" id="UP000004690"/>
    </source>
</evidence>
<feature type="binding site" evidence="1">
    <location>
        <begin position="3"/>
        <end position="7"/>
    </location>
    <ligand>
        <name>ATP</name>
        <dbReference type="ChEBI" id="CHEBI:30616"/>
    </ligand>
</feature>
<comment type="cofactor">
    <cofactor evidence="2">
        <name>Mg(2+)</name>
        <dbReference type="ChEBI" id="CHEBI:18420"/>
    </cofactor>
</comment>
<dbReference type="InterPro" id="IPR037171">
    <property type="entry name" value="NagB/RpiA_transferase-like"/>
</dbReference>
<accession>I3C335</accession>
<reference evidence="3 4" key="1">
    <citation type="submission" date="2012-02" db="EMBL/GenBank/DDBJ databases">
        <title>Improved High-Quality Draft genome of Joostella marina DSM 19592.</title>
        <authorList>
            <consortium name="US DOE Joint Genome Institute (JGI-PGF)"/>
            <person name="Lucas S."/>
            <person name="Copeland A."/>
            <person name="Lapidus A."/>
            <person name="Bruce D."/>
            <person name="Goodwin L."/>
            <person name="Pitluck S."/>
            <person name="Peters L."/>
            <person name="Chertkov O."/>
            <person name="Ovchinnikova G."/>
            <person name="Kyrpides N."/>
            <person name="Mavromatis K."/>
            <person name="Detter J.C."/>
            <person name="Han C."/>
            <person name="Land M."/>
            <person name="Hauser L."/>
            <person name="Markowitz V."/>
            <person name="Cheng J.-F."/>
            <person name="Hugenholtz P."/>
            <person name="Woyke T."/>
            <person name="Wu D."/>
            <person name="Tindall B."/>
            <person name="Brambilla E."/>
            <person name="Klenk H.-P."/>
            <person name="Eisen J.A."/>
        </authorList>
    </citation>
    <scope>NUCLEOTIDE SEQUENCE [LARGE SCALE GENOMIC DNA]</scope>
    <source>
        <strain evidence="3 4">DSM 19592</strain>
    </source>
</reference>
<evidence type="ECO:0000313" key="3">
    <source>
        <dbReference type="EMBL" id="EIJ38028.1"/>
    </source>
</evidence>
<comment type="catalytic activity">
    <reaction evidence="2">
        <text>(6S)-5-formyl-5,6,7,8-tetrahydrofolate + ATP = (6R)-5,10-methenyltetrahydrofolate + ADP + phosphate</text>
        <dbReference type="Rhea" id="RHEA:10488"/>
        <dbReference type="ChEBI" id="CHEBI:30616"/>
        <dbReference type="ChEBI" id="CHEBI:43474"/>
        <dbReference type="ChEBI" id="CHEBI:57455"/>
        <dbReference type="ChEBI" id="CHEBI:57457"/>
        <dbReference type="ChEBI" id="CHEBI:456216"/>
        <dbReference type="EC" id="6.3.3.2"/>
    </reaction>
</comment>
<proteinExistence type="inferred from homology"/>
<dbReference type="HOGENOM" id="CLU_066245_0_2_10"/>
<keyword evidence="2" id="KW-0460">Magnesium</keyword>
<evidence type="ECO:0000256" key="2">
    <source>
        <dbReference type="RuleBase" id="RU361279"/>
    </source>
</evidence>
<dbReference type="AlphaFoldDB" id="I3C335"/>
<dbReference type="EMBL" id="JH651379">
    <property type="protein sequence ID" value="EIJ38028.1"/>
    <property type="molecule type" value="Genomic_DNA"/>
</dbReference>
<dbReference type="GO" id="GO:0009396">
    <property type="term" value="P:folic acid-containing compound biosynthetic process"/>
    <property type="evidence" value="ECO:0007669"/>
    <property type="project" value="TreeGrafter"/>
</dbReference>
<dbReference type="eggNOG" id="COG0212">
    <property type="taxonomic scope" value="Bacteria"/>
</dbReference>
<dbReference type="Proteomes" id="UP000004690">
    <property type="component" value="Unassembled WGS sequence"/>
</dbReference>
<dbReference type="PIRSF" id="PIRSF006806">
    <property type="entry name" value="FTHF_cligase"/>
    <property type="match status" value="1"/>
</dbReference>
<dbReference type="SUPFAM" id="SSF100950">
    <property type="entry name" value="NagB/RpiA/CoA transferase-like"/>
    <property type="match status" value="1"/>
</dbReference>
<comment type="similarity">
    <text evidence="2">Belongs to the 5-formyltetrahydrofolate cyclo-ligase family.</text>
</comment>
<dbReference type="InterPro" id="IPR024185">
    <property type="entry name" value="FTHF_cligase-like_sf"/>
</dbReference>
<keyword evidence="4" id="KW-1185">Reference proteome</keyword>
<dbReference type="PANTHER" id="PTHR23407:SF11">
    <property type="entry name" value="CHROMOSOME UNDETERMINED SCAFFOLD_24, WHOLE GENOME SHOTGUN SEQUENCE"/>
    <property type="match status" value="1"/>
</dbReference>
<dbReference type="Gene3D" id="3.40.50.10420">
    <property type="entry name" value="NagB/RpiA/CoA transferase-like"/>
    <property type="match status" value="1"/>
</dbReference>
<evidence type="ECO:0000256" key="1">
    <source>
        <dbReference type="PIRSR" id="PIRSR006806-1"/>
    </source>
</evidence>
<dbReference type="STRING" id="926559.JoomaDRAFT_1007"/>